<evidence type="ECO:0000256" key="2">
    <source>
        <dbReference type="ARBA" id="ARBA00023004"/>
    </source>
</evidence>
<dbReference type="AlphaFoldDB" id="A0A2P8CHG9"/>
<keyword evidence="2" id="KW-0408">Iron</keyword>
<dbReference type="InterPro" id="IPR017896">
    <property type="entry name" value="4Fe4S_Fe-S-bd"/>
</dbReference>
<dbReference type="EMBL" id="PYGC01000002">
    <property type="protein sequence ID" value="PSK84427.1"/>
    <property type="molecule type" value="Genomic_DNA"/>
</dbReference>
<organism evidence="6 7">
    <name type="scientific">Prolixibacter denitrificans</name>
    <dbReference type="NCBI Taxonomy" id="1541063"/>
    <lineage>
        <taxon>Bacteria</taxon>
        <taxon>Pseudomonadati</taxon>
        <taxon>Bacteroidota</taxon>
        <taxon>Bacteroidia</taxon>
        <taxon>Marinilabiliales</taxon>
        <taxon>Prolixibacteraceae</taxon>
        <taxon>Prolixibacter</taxon>
    </lineage>
</organism>
<dbReference type="NCBIfam" id="TIGR01409">
    <property type="entry name" value="TAT_signal_seq"/>
    <property type="match status" value="1"/>
</dbReference>
<reference evidence="5 8" key="2">
    <citation type="submission" date="2019-10" db="EMBL/GenBank/DDBJ databases">
        <title>Prolixibacter strains distinguished by the presence of nitrate reductase genes were adept at nitrate-dependent anaerobic corrosion of metallic iron and carbon steel.</title>
        <authorList>
            <person name="Iino T."/>
            <person name="Shono N."/>
            <person name="Ito K."/>
            <person name="Nakamura R."/>
            <person name="Sueoka K."/>
            <person name="Harayama S."/>
            <person name="Ohkuma M."/>
        </authorList>
    </citation>
    <scope>NUCLEOTIDE SEQUENCE [LARGE SCALE GENOMIC DNA]</scope>
    <source>
        <strain evidence="5 8">MIC1-1</strain>
    </source>
</reference>
<name>A0A2P8CHG9_9BACT</name>
<keyword evidence="8" id="KW-1185">Reference proteome</keyword>
<proteinExistence type="predicted"/>
<accession>A0A2P8CHG9</accession>
<sequence>MSEAKLDRRHFLRLGAAATAGLTTAVAFTPENARASSKADKKIITRKLGNTGIELPIVSMGVMRADNPNILKAAYQIGIKHFDTAHGYQGGRNEEMVGEFFKDKPRDSFIVSTKIHPDREGISTEKFMEMLDISLKRLQMDHVDILYLHAARDKDYTLDPRYLAALKQAKAEGKAKHLGVTTHSNMAEVINAAVDSKIYEVVLTSYNFRLAKDEELHKALKRANEAGLGIIGMKNMAGGFLDKEKQKPVNCKAALKWALTNPDVHTCIPGFTTYEMLMENWSVASDINLDAKEMSDLQLASNEVGLYCQGCQSCNGQCPENLPIPDLMRSYMYNYGYSYPAKAYETVAALSLPENPCANCDECTVTCPNGLNVGERVADIARIRNIPGEFLV</sequence>
<dbReference type="GO" id="GO:0051536">
    <property type="term" value="F:iron-sulfur cluster binding"/>
    <property type="evidence" value="ECO:0007669"/>
    <property type="project" value="UniProtKB-KW"/>
</dbReference>
<dbReference type="GO" id="GO:0016491">
    <property type="term" value="F:oxidoreductase activity"/>
    <property type="evidence" value="ECO:0007669"/>
    <property type="project" value="InterPro"/>
</dbReference>
<evidence type="ECO:0000256" key="3">
    <source>
        <dbReference type="ARBA" id="ARBA00023014"/>
    </source>
</evidence>
<dbReference type="InterPro" id="IPR006311">
    <property type="entry name" value="TAT_signal"/>
</dbReference>
<comment type="caution">
    <text evidence="6">The sequence shown here is derived from an EMBL/GenBank/DDBJ whole genome shotgun (WGS) entry which is preliminary data.</text>
</comment>
<evidence type="ECO:0000313" key="5">
    <source>
        <dbReference type="EMBL" id="GET20601.1"/>
    </source>
</evidence>
<dbReference type="RefSeq" id="WP_106541025.1">
    <property type="nucleotide sequence ID" value="NZ_BLAU01000001.1"/>
</dbReference>
<dbReference type="InterPro" id="IPR017900">
    <property type="entry name" value="4Fe4S_Fe_S_CS"/>
</dbReference>
<dbReference type="PANTHER" id="PTHR43312">
    <property type="entry name" value="D-THREO-ALDOSE 1-DEHYDROGENASE"/>
    <property type="match status" value="1"/>
</dbReference>
<dbReference type="Pfam" id="PF00248">
    <property type="entry name" value="Aldo_ket_red"/>
    <property type="match status" value="1"/>
</dbReference>
<dbReference type="InterPro" id="IPR023210">
    <property type="entry name" value="NADP_OxRdtase_dom"/>
</dbReference>
<dbReference type="SUPFAM" id="SSF46548">
    <property type="entry name" value="alpha-helical ferredoxin"/>
    <property type="match status" value="1"/>
</dbReference>
<keyword evidence="3" id="KW-0411">Iron-sulfur</keyword>
<evidence type="ECO:0000313" key="8">
    <source>
        <dbReference type="Proteomes" id="UP000396862"/>
    </source>
</evidence>
<dbReference type="PROSITE" id="PS51379">
    <property type="entry name" value="4FE4S_FER_2"/>
    <property type="match status" value="1"/>
</dbReference>
<protein>
    <submittedName>
        <fullName evidence="5">Aldo/keto reductase</fullName>
    </submittedName>
    <submittedName>
        <fullName evidence="6">Secreted protein</fullName>
    </submittedName>
</protein>
<evidence type="ECO:0000313" key="6">
    <source>
        <dbReference type="EMBL" id="PSK84427.1"/>
    </source>
</evidence>
<dbReference type="PANTHER" id="PTHR43312:SF1">
    <property type="entry name" value="NADP-DEPENDENT OXIDOREDUCTASE DOMAIN-CONTAINING PROTEIN"/>
    <property type="match status" value="1"/>
</dbReference>
<evidence type="ECO:0000313" key="7">
    <source>
        <dbReference type="Proteomes" id="UP000240621"/>
    </source>
</evidence>
<dbReference type="GO" id="GO:0046872">
    <property type="term" value="F:metal ion binding"/>
    <property type="evidence" value="ECO:0007669"/>
    <property type="project" value="UniProtKB-KW"/>
</dbReference>
<dbReference type="PROSITE" id="PS00198">
    <property type="entry name" value="4FE4S_FER_1"/>
    <property type="match status" value="2"/>
</dbReference>
<dbReference type="PRINTS" id="PR00069">
    <property type="entry name" value="ALDKETRDTASE"/>
</dbReference>
<evidence type="ECO:0000256" key="1">
    <source>
        <dbReference type="ARBA" id="ARBA00022723"/>
    </source>
</evidence>
<dbReference type="InterPro" id="IPR019546">
    <property type="entry name" value="TAT_signal_bac_arc"/>
</dbReference>
<dbReference type="OrthoDB" id="9773828at2"/>
<feature type="domain" description="4Fe-4S ferredoxin-type" evidence="4">
    <location>
        <begin position="348"/>
        <end position="376"/>
    </location>
</feature>
<gene>
    <name evidence="6" type="ORF">CLV93_102213</name>
    <name evidence="5" type="ORF">JCM18694_08470</name>
</gene>
<dbReference type="InterPro" id="IPR036812">
    <property type="entry name" value="NAD(P)_OxRdtase_dom_sf"/>
</dbReference>
<dbReference type="InterPro" id="IPR020471">
    <property type="entry name" value="AKR"/>
</dbReference>
<dbReference type="Proteomes" id="UP000396862">
    <property type="component" value="Unassembled WGS sequence"/>
</dbReference>
<dbReference type="PROSITE" id="PS51318">
    <property type="entry name" value="TAT"/>
    <property type="match status" value="1"/>
</dbReference>
<dbReference type="EMBL" id="BLAU01000001">
    <property type="protein sequence ID" value="GET20601.1"/>
    <property type="molecule type" value="Genomic_DNA"/>
</dbReference>
<dbReference type="CDD" id="cd19105">
    <property type="entry name" value="AKR_unchar"/>
    <property type="match status" value="1"/>
</dbReference>
<evidence type="ECO:0000259" key="4">
    <source>
        <dbReference type="PROSITE" id="PS51379"/>
    </source>
</evidence>
<dbReference type="SUPFAM" id="SSF51430">
    <property type="entry name" value="NAD(P)-linked oxidoreductase"/>
    <property type="match status" value="1"/>
</dbReference>
<reference evidence="6 7" key="1">
    <citation type="submission" date="2018-03" db="EMBL/GenBank/DDBJ databases">
        <title>Genomic Encyclopedia of Archaeal and Bacterial Type Strains, Phase II (KMG-II): from individual species to whole genera.</title>
        <authorList>
            <person name="Goeker M."/>
        </authorList>
    </citation>
    <scope>NUCLEOTIDE SEQUENCE [LARGE SCALE GENOMIC DNA]</scope>
    <source>
        <strain evidence="6 7">DSM 27267</strain>
    </source>
</reference>
<dbReference type="Gene3D" id="3.20.20.100">
    <property type="entry name" value="NADP-dependent oxidoreductase domain"/>
    <property type="match status" value="1"/>
</dbReference>
<keyword evidence="1" id="KW-0479">Metal-binding</keyword>
<dbReference type="InterPro" id="IPR053135">
    <property type="entry name" value="AKR2_Oxidoreductase"/>
</dbReference>
<dbReference type="Proteomes" id="UP000240621">
    <property type="component" value="Unassembled WGS sequence"/>
</dbReference>